<dbReference type="CDD" id="cd07698">
    <property type="entry name" value="IgC1_MHC_I_alpha3"/>
    <property type="match status" value="1"/>
</dbReference>
<evidence type="ECO:0000256" key="13">
    <source>
        <dbReference type="ARBA" id="ARBA00023180"/>
    </source>
</evidence>
<dbReference type="GO" id="GO:0005615">
    <property type="term" value="C:extracellular space"/>
    <property type="evidence" value="ECO:0007669"/>
    <property type="project" value="TreeGrafter"/>
</dbReference>
<evidence type="ECO:0000256" key="4">
    <source>
        <dbReference type="ARBA" id="ARBA00004479"/>
    </source>
</evidence>
<dbReference type="Ensembl" id="ENSCLAT00000000624.1">
    <property type="protein sequence ID" value="ENSCLAP00000000593.1"/>
    <property type="gene ID" value="ENSCLAG00000000475.1"/>
</dbReference>
<dbReference type="GO" id="GO:0042612">
    <property type="term" value="C:MHC class I protein complex"/>
    <property type="evidence" value="ECO:0007669"/>
    <property type="project" value="UniProtKB-KW"/>
</dbReference>
<dbReference type="GO" id="GO:0030670">
    <property type="term" value="C:phagocytic vesicle membrane"/>
    <property type="evidence" value="ECO:0007669"/>
    <property type="project" value="UniProtKB-ARBA"/>
</dbReference>
<evidence type="ECO:0000256" key="15">
    <source>
        <dbReference type="RuleBase" id="RU004439"/>
    </source>
</evidence>
<name>A0A8C2ULC3_CHILA</name>
<dbReference type="SUPFAM" id="SSF54452">
    <property type="entry name" value="MHC antigen-recognition domain"/>
    <property type="match status" value="1"/>
</dbReference>
<dbReference type="GO" id="GO:0005102">
    <property type="term" value="F:signaling receptor binding"/>
    <property type="evidence" value="ECO:0007669"/>
    <property type="project" value="TreeGrafter"/>
</dbReference>
<evidence type="ECO:0000256" key="14">
    <source>
        <dbReference type="ARBA" id="ARBA00023319"/>
    </source>
</evidence>
<keyword evidence="7 16" id="KW-0812">Transmembrane</keyword>
<sequence length="368" mass="41475">MGVMAPRSLLLLLSGALVLTETRAGSHSLRYFEIGVSRPGRGEPRFIGVGYVDGTEFVRFDSDAADPRAKPRVPWMEREGQAYWEEQTQIDKDIAQVYQVSLRNLRGYYNHSEDGSHTFQSMYGCEVGSDWRLLRGYEQSAYDGADYISLSEDLSSWVASDTAAQITQRKWVEAREAERLRAYLEGECVEWLKRYLDIGKETLQRADPPETHVTRHPISKEEVTLRCWALGFYPEEISLTWHRDGQDLTQDMELVETRPSGDGTFQKWVAVVVPSGEEQNYTCRVQHEGLPEPRTLRWESPAQPLFPTLEVVAGAVLLVAVLTGAGAALRMWRRKRAGRVGAGSSCLSPREQCACCTVGHPIHTHVLT</sequence>
<comment type="similarity">
    <text evidence="5 15">Belongs to the MHC class I family.</text>
</comment>
<dbReference type="InterPro" id="IPR001039">
    <property type="entry name" value="MHC_I_a_a1/a2"/>
</dbReference>
<accession>A0A8C2ULC3</accession>
<keyword evidence="12 16" id="KW-0472">Membrane</keyword>
<dbReference type="InterPro" id="IPR011162">
    <property type="entry name" value="MHC_I/II-like_Ag-recog"/>
</dbReference>
<dbReference type="Pfam" id="PF07654">
    <property type="entry name" value="C1-set"/>
    <property type="match status" value="1"/>
</dbReference>
<evidence type="ECO:0000256" key="12">
    <source>
        <dbReference type="ARBA" id="ARBA00023136"/>
    </source>
</evidence>
<keyword evidence="8" id="KW-0967">Endosome</keyword>
<evidence type="ECO:0000256" key="16">
    <source>
        <dbReference type="SAM" id="Phobius"/>
    </source>
</evidence>
<keyword evidence="13" id="KW-0325">Glycoprotein</keyword>
<dbReference type="InterPro" id="IPR011161">
    <property type="entry name" value="MHC_I-like_Ag-recog"/>
</dbReference>
<keyword evidence="6" id="KW-0490">MHC I</keyword>
<reference evidence="19" key="1">
    <citation type="submission" date="2025-08" db="UniProtKB">
        <authorList>
            <consortium name="Ensembl"/>
        </authorList>
    </citation>
    <scope>IDENTIFICATION</scope>
</reference>
<evidence type="ECO:0000256" key="6">
    <source>
        <dbReference type="ARBA" id="ARBA00022451"/>
    </source>
</evidence>
<dbReference type="PRINTS" id="PR01638">
    <property type="entry name" value="MHCCLASSI"/>
</dbReference>
<dbReference type="FunFam" id="2.60.40.10:FF:000014">
    <property type="entry name" value="H-2 class I histocompatibility antigen, alpha chain"/>
    <property type="match status" value="1"/>
</dbReference>
<evidence type="ECO:0000259" key="18">
    <source>
        <dbReference type="PROSITE" id="PS50835"/>
    </source>
</evidence>
<dbReference type="PANTHER" id="PTHR16675:SF251">
    <property type="entry name" value="HLA CLASS I HISTOCOMPATIBILITY ANTIGEN, C ALPHA CHAIN"/>
    <property type="match status" value="1"/>
</dbReference>
<dbReference type="PROSITE" id="PS50835">
    <property type="entry name" value="IG_LIKE"/>
    <property type="match status" value="1"/>
</dbReference>
<dbReference type="GO" id="GO:0042605">
    <property type="term" value="F:peptide antigen binding"/>
    <property type="evidence" value="ECO:0007669"/>
    <property type="project" value="TreeGrafter"/>
</dbReference>
<gene>
    <name evidence="19" type="primary">LOC102021829</name>
</gene>
<evidence type="ECO:0000256" key="9">
    <source>
        <dbReference type="ARBA" id="ARBA00022859"/>
    </source>
</evidence>
<dbReference type="Gene3D" id="2.60.40.10">
    <property type="entry name" value="Immunoglobulins"/>
    <property type="match status" value="1"/>
</dbReference>
<evidence type="ECO:0000256" key="5">
    <source>
        <dbReference type="ARBA" id="ARBA00006909"/>
    </source>
</evidence>
<dbReference type="InterPro" id="IPR050208">
    <property type="entry name" value="MHC_class-I_related"/>
</dbReference>
<dbReference type="OMA" id="GMEFRIC"/>
<dbReference type="GO" id="GO:0002476">
    <property type="term" value="P:antigen processing and presentation of endogenous peptide antigen via MHC class Ib"/>
    <property type="evidence" value="ECO:0007669"/>
    <property type="project" value="TreeGrafter"/>
</dbReference>
<dbReference type="GO" id="GO:0001916">
    <property type="term" value="P:positive regulation of T cell mediated cytotoxicity"/>
    <property type="evidence" value="ECO:0007669"/>
    <property type="project" value="TreeGrafter"/>
</dbReference>
<evidence type="ECO:0000256" key="3">
    <source>
        <dbReference type="ARBA" id="ARBA00004308"/>
    </source>
</evidence>
<dbReference type="Pfam" id="PF00129">
    <property type="entry name" value="MHC_I"/>
    <property type="match status" value="1"/>
</dbReference>
<comment type="subcellular location">
    <subcellularLocation>
        <location evidence="3">Endomembrane system</location>
    </subcellularLocation>
    <subcellularLocation>
        <location evidence="2">Endosome</location>
    </subcellularLocation>
    <subcellularLocation>
        <location evidence="4">Membrane</location>
        <topology evidence="4">Single-pass type I membrane protein</topology>
    </subcellularLocation>
</comment>
<dbReference type="AlphaFoldDB" id="A0A8C2ULC3"/>
<feature type="signal peptide" evidence="17">
    <location>
        <begin position="1"/>
        <end position="24"/>
    </location>
</feature>
<keyword evidence="10 16" id="KW-1133">Transmembrane helix</keyword>
<dbReference type="InterPro" id="IPR003006">
    <property type="entry name" value="Ig/MHC_CS"/>
</dbReference>
<dbReference type="InterPro" id="IPR013783">
    <property type="entry name" value="Ig-like_fold"/>
</dbReference>
<dbReference type="GeneTree" id="ENSGT01120000271826"/>
<dbReference type="PROSITE" id="PS00290">
    <property type="entry name" value="IG_MHC"/>
    <property type="match status" value="1"/>
</dbReference>
<dbReference type="InterPro" id="IPR007110">
    <property type="entry name" value="Ig-like_dom"/>
</dbReference>
<evidence type="ECO:0000256" key="1">
    <source>
        <dbReference type="ARBA" id="ARBA00002297"/>
    </source>
</evidence>
<dbReference type="FunFam" id="3.30.500.10:FF:000001">
    <property type="entry name" value="H-2 class I histocompatibility antigen, alpha chain"/>
    <property type="match status" value="1"/>
</dbReference>
<feature type="domain" description="Ig-like" evidence="18">
    <location>
        <begin position="209"/>
        <end position="297"/>
    </location>
</feature>
<dbReference type="GO" id="GO:0098553">
    <property type="term" value="C:lumenal side of endoplasmic reticulum membrane"/>
    <property type="evidence" value="ECO:0007669"/>
    <property type="project" value="UniProtKB-ARBA"/>
</dbReference>
<dbReference type="InterPro" id="IPR037055">
    <property type="entry name" value="MHC_I-like_Ag-recog_sf"/>
</dbReference>
<evidence type="ECO:0000256" key="17">
    <source>
        <dbReference type="SAM" id="SignalP"/>
    </source>
</evidence>
<keyword evidence="11" id="KW-1064">Adaptive immunity</keyword>
<keyword evidence="9" id="KW-0391">Immunity</keyword>
<dbReference type="GO" id="GO:0009897">
    <property type="term" value="C:external side of plasma membrane"/>
    <property type="evidence" value="ECO:0007669"/>
    <property type="project" value="TreeGrafter"/>
</dbReference>
<evidence type="ECO:0000256" key="8">
    <source>
        <dbReference type="ARBA" id="ARBA00022753"/>
    </source>
</evidence>
<evidence type="ECO:0000256" key="2">
    <source>
        <dbReference type="ARBA" id="ARBA00004177"/>
    </source>
</evidence>
<dbReference type="Gene3D" id="3.30.500.10">
    <property type="entry name" value="MHC class I-like antigen recognition-like"/>
    <property type="match status" value="1"/>
</dbReference>
<evidence type="ECO:0000256" key="7">
    <source>
        <dbReference type="ARBA" id="ARBA00022692"/>
    </source>
</evidence>
<dbReference type="PANTHER" id="PTHR16675">
    <property type="entry name" value="MHC CLASS I-RELATED"/>
    <property type="match status" value="1"/>
</dbReference>
<organism evidence="19 20">
    <name type="scientific">Chinchilla lanigera</name>
    <name type="common">Long-tailed chinchilla</name>
    <name type="synonym">Chinchilla villidera</name>
    <dbReference type="NCBI Taxonomy" id="34839"/>
    <lineage>
        <taxon>Eukaryota</taxon>
        <taxon>Metazoa</taxon>
        <taxon>Chordata</taxon>
        <taxon>Craniata</taxon>
        <taxon>Vertebrata</taxon>
        <taxon>Euteleostomi</taxon>
        <taxon>Mammalia</taxon>
        <taxon>Eutheria</taxon>
        <taxon>Euarchontoglires</taxon>
        <taxon>Glires</taxon>
        <taxon>Rodentia</taxon>
        <taxon>Hystricomorpha</taxon>
        <taxon>Chinchillidae</taxon>
        <taxon>Chinchilla</taxon>
    </lineage>
</organism>
<dbReference type="GO" id="GO:0005768">
    <property type="term" value="C:endosome"/>
    <property type="evidence" value="ECO:0007669"/>
    <property type="project" value="UniProtKB-SubCell"/>
</dbReference>
<dbReference type="InterPro" id="IPR003597">
    <property type="entry name" value="Ig_C1-set"/>
</dbReference>
<keyword evidence="20" id="KW-1185">Reference proteome</keyword>
<comment type="function">
    <text evidence="1">Involved in the presentation of foreign antigens to the immune system.</text>
</comment>
<dbReference type="SUPFAM" id="SSF48726">
    <property type="entry name" value="Immunoglobulin"/>
    <property type="match status" value="1"/>
</dbReference>
<dbReference type="GO" id="GO:0002486">
    <property type="term" value="P:antigen processing and presentation of endogenous peptide antigen via MHC class I via ER pathway, TAP-independent"/>
    <property type="evidence" value="ECO:0007669"/>
    <property type="project" value="TreeGrafter"/>
</dbReference>
<evidence type="ECO:0000313" key="19">
    <source>
        <dbReference type="Ensembl" id="ENSCLAP00000000593.1"/>
    </source>
</evidence>
<dbReference type="InterPro" id="IPR036179">
    <property type="entry name" value="Ig-like_dom_sf"/>
</dbReference>
<keyword evidence="14" id="KW-0393">Immunoglobulin domain</keyword>
<evidence type="ECO:0000256" key="11">
    <source>
        <dbReference type="ARBA" id="ARBA00023130"/>
    </source>
</evidence>
<dbReference type="SMART" id="SM00407">
    <property type="entry name" value="IGc1"/>
    <property type="match status" value="1"/>
</dbReference>
<evidence type="ECO:0000313" key="20">
    <source>
        <dbReference type="Proteomes" id="UP000694398"/>
    </source>
</evidence>
<feature type="transmembrane region" description="Helical" evidence="16">
    <location>
        <begin position="311"/>
        <end position="329"/>
    </location>
</feature>
<keyword evidence="17" id="KW-0732">Signal</keyword>
<reference evidence="19" key="2">
    <citation type="submission" date="2025-09" db="UniProtKB">
        <authorList>
            <consortium name="Ensembl"/>
        </authorList>
    </citation>
    <scope>IDENTIFICATION</scope>
</reference>
<protein>
    <submittedName>
        <fullName evidence="19">HLA class I histocompatibility antigen, B-18 alpha chain-like</fullName>
    </submittedName>
</protein>
<evidence type="ECO:0000256" key="10">
    <source>
        <dbReference type="ARBA" id="ARBA00022989"/>
    </source>
</evidence>
<feature type="chain" id="PRO_5034137964" evidence="17">
    <location>
        <begin position="25"/>
        <end position="368"/>
    </location>
</feature>
<dbReference type="GO" id="GO:0002250">
    <property type="term" value="P:adaptive immune response"/>
    <property type="evidence" value="ECO:0007669"/>
    <property type="project" value="UniProtKB-KW"/>
</dbReference>
<proteinExistence type="inferred from homology"/>
<dbReference type="Proteomes" id="UP000694398">
    <property type="component" value="Unassembled WGS sequence"/>
</dbReference>